<feature type="transmembrane region" description="Helical" evidence="6">
    <location>
        <begin position="222"/>
        <end position="240"/>
    </location>
</feature>
<evidence type="ECO:0000313" key="7">
    <source>
        <dbReference type="EMBL" id="MBN4066682.1"/>
    </source>
</evidence>
<sequence>MSKVFFYSFLVVLGLIGSQLLTLLPEDIYTTSQHIIRLLTMFCLAFIMIHVGLEFTLNKKNARSYVKDFFIAATAAGFPWILCATYFLFFFPLSDSLSIFDKITEVSLLAHFAAPTSAGVLFSMLAAAKLGSTWMFRKTRVLAIFDDLDTIIFMIPLKIALLGFRWELGLVLFIIFFLLLIAWKFLHKFDWPVRWRWVLFYAIFITLASEAIYHITTGLDDIVAIHIEVLFPAFVLGCIIKRPAYNKLLFDESGLEPRDPTEHRASNIVSECFMFLVGLYMPPIIHNLFPNQTGHLLEPIIHISWQMLVVHVIVITILSNIGKMFPALCYRKETSWNNRLAVAIGMFPRGEVGAGIIVIALAHGVKGPIIAVAVLSLFLNLLLTGGFIAIIKYLVRLKVNGAAEEVNEAAEGQG</sequence>
<feature type="transmembrane region" description="Helical" evidence="6">
    <location>
        <begin position="168"/>
        <end position="186"/>
    </location>
</feature>
<dbReference type="Gene3D" id="1.20.1530.20">
    <property type="match status" value="1"/>
</dbReference>
<keyword evidence="6" id="KW-0472">Membrane</keyword>
<dbReference type="EMBL" id="JAFITR010000016">
    <property type="protein sequence ID" value="MBN4066682.1"/>
    <property type="molecule type" value="Genomic_DNA"/>
</dbReference>
<feature type="transmembrane region" description="Helical" evidence="6">
    <location>
        <begin position="35"/>
        <end position="57"/>
    </location>
</feature>
<keyword evidence="1" id="KW-0813">Transport</keyword>
<evidence type="ECO:0000256" key="2">
    <source>
        <dbReference type="ARBA" id="ARBA00022449"/>
    </source>
</evidence>
<evidence type="ECO:0000256" key="5">
    <source>
        <dbReference type="ARBA" id="ARBA00023201"/>
    </source>
</evidence>
<organism evidence="7 8">
    <name type="scientific">Simkania negevensis</name>
    <dbReference type="NCBI Taxonomy" id="83561"/>
    <lineage>
        <taxon>Bacteria</taxon>
        <taxon>Pseudomonadati</taxon>
        <taxon>Chlamydiota</taxon>
        <taxon>Chlamydiia</taxon>
        <taxon>Parachlamydiales</taxon>
        <taxon>Simkaniaceae</taxon>
        <taxon>Simkania</taxon>
    </lineage>
</organism>
<keyword evidence="8" id="KW-1185">Reference proteome</keyword>
<name>A0ABS3AUM6_9BACT</name>
<keyword evidence="2" id="KW-0050">Antiport</keyword>
<dbReference type="PANTHER" id="PTHR43562:SF3">
    <property type="entry name" value="SODIUM ION_PROTON EXCHANGER (EUROFUNG)"/>
    <property type="match status" value="1"/>
</dbReference>
<keyword evidence="6" id="KW-1133">Transmembrane helix</keyword>
<evidence type="ECO:0000256" key="6">
    <source>
        <dbReference type="SAM" id="Phobius"/>
    </source>
</evidence>
<feature type="transmembrane region" description="Helical" evidence="6">
    <location>
        <begin position="340"/>
        <end position="363"/>
    </location>
</feature>
<feature type="transmembrane region" description="Helical" evidence="6">
    <location>
        <begin position="369"/>
        <end position="391"/>
    </location>
</feature>
<evidence type="ECO:0000256" key="1">
    <source>
        <dbReference type="ARBA" id="ARBA00022448"/>
    </source>
</evidence>
<protein>
    <recommendedName>
        <fullName evidence="9">Sodium:proton antiporter</fullName>
    </recommendedName>
</protein>
<feature type="transmembrane region" description="Helical" evidence="6">
    <location>
        <begin position="300"/>
        <end position="319"/>
    </location>
</feature>
<evidence type="ECO:0000256" key="4">
    <source>
        <dbReference type="ARBA" id="ARBA00023065"/>
    </source>
</evidence>
<keyword evidence="6" id="KW-0812">Transmembrane</keyword>
<dbReference type="InterPro" id="IPR038770">
    <property type="entry name" value="Na+/solute_symporter_sf"/>
</dbReference>
<keyword evidence="4" id="KW-0406">Ion transport</keyword>
<accession>A0ABS3AUM6</accession>
<feature type="transmembrane region" description="Helical" evidence="6">
    <location>
        <begin position="69"/>
        <end position="89"/>
    </location>
</feature>
<keyword evidence="5" id="KW-0739">Sodium transport</keyword>
<proteinExistence type="predicted"/>
<dbReference type="Proteomes" id="UP000722121">
    <property type="component" value="Unassembled WGS sequence"/>
</dbReference>
<evidence type="ECO:0000313" key="8">
    <source>
        <dbReference type="Proteomes" id="UP000722121"/>
    </source>
</evidence>
<feature type="transmembrane region" description="Helical" evidence="6">
    <location>
        <begin position="268"/>
        <end position="288"/>
    </location>
</feature>
<evidence type="ECO:0000256" key="3">
    <source>
        <dbReference type="ARBA" id="ARBA00023053"/>
    </source>
</evidence>
<feature type="transmembrane region" description="Helical" evidence="6">
    <location>
        <begin position="140"/>
        <end position="162"/>
    </location>
</feature>
<gene>
    <name evidence="7" type="ORF">JYU14_01195</name>
</gene>
<keyword evidence="3" id="KW-0915">Sodium</keyword>
<dbReference type="PANTHER" id="PTHR43562">
    <property type="entry name" value="NAPA-TYPE SODIUM/HYDROGEN ANTIPORTER"/>
    <property type="match status" value="1"/>
</dbReference>
<feature type="transmembrane region" description="Helical" evidence="6">
    <location>
        <begin position="109"/>
        <end position="128"/>
    </location>
</feature>
<reference evidence="7 8" key="1">
    <citation type="submission" date="2021-02" db="EMBL/GenBank/DDBJ databases">
        <title>Activity-based single-cell genomes from oceanic crustal fluid captures similar information to metagenomic and metatranscriptomic surveys with orders of magnitude less sampling.</title>
        <authorList>
            <person name="D'Angelo T.S."/>
            <person name="Orcutt B.N."/>
        </authorList>
    </citation>
    <scope>NUCLEOTIDE SEQUENCE [LARGE SCALE GENOMIC DNA]</scope>
    <source>
        <strain evidence="7">AH-315-G07</strain>
    </source>
</reference>
<feature type="transmembrane region" description="Helical" evidence="6">
    <location>
        <begin position="198"/>
        <end position="216"/>
    </location>
</feature>
<evidence type="ECO:0008006" key="9">
    <source>
        <dbReference type="Google" id="ProtNLM"/>
    </source>
</evidence>
<comment type="caution">
    <text evidence="7">The sequence shown here is derived from an EMBL/GenBank/DDBJ whole genome shotgun (WGS) entry which is preliminary data.</text>
</comment>